<evidence type="ECO:0000256" key="1">
    <source>
        <dbReference type="SAM" id="SignalP"/>
    </source>
</evidence>
<comment type="caution">
    <text evidence="2">The sequence shown here is derived from an EMBL/GenBank/DDBJ whole genome shotgun (WGS) entry which is preliminary data.</text>
</comment>
<reference evidence="2 3" key="1">
    <citation type="submission" date="2021-01" db="EMBL/GenBank/DDBJ databases">
        <title>Evidence that Capnocytophaga endodontalis is a later homotypic synonym for Capnocytophaga genospecies AHN8471, and request for opinion on proposed recognition of strain AHN8471 as type strain of the species.</title>
        <authorList>
            <person name="Nicholson A.C."/>
            <person name="Hopper C.L."/>
            <person name="Gulvik C.A."/>
            <person name="Mcquiston J.R."/>
            <person name="Lau E.F."/>
        </authorList>
    </citation>
    <scope>NUCLEOTIDE SEQUENCE [LARGE SCALE GENOMIC DNA]</scope>
    <source>
        <strain evidence="2 3">AHN9576</strain>
    </source>
</reference>
<sequence>MKRRFFTLLTALTTIFAVAQEVDTLAIEKPTPPPALPAFAKKLNIDLFFRGGGVSDNYNDASKNSTHFVIDNARINLQGDFNDDLFYRVRFRPNRPFTETSQDGGTTALDYAFITYRFGATRQWDVTVGKQLAAFGAFEKEINPIYEYIFTDYLNGVYNNVFLSGLALGYKLNDRQKIGVQLHNTVNAKFATHLKNNGFVAGDFSASKAPIGMYLYWNADLLDGKLKLRYSYNLSQYAANYLTHSIALGNWYKSGKHTVYLDLSYTYMAADYGLTASKLLSAYDGLASNNFLMQKDVVYKRAVSRYDYQLTDRWSLSAKAGIELAGSTQRLSEQLRTNWIYFAAAQYAPIQGQDLRFYVAYVGNTLSYDKALHLKDEQLHRIAIGAYYTLPILRLANW</sequence>
<feature type="chain" id="PRO_5045088206" description="Porin" evidence="1">
    <location>
        <begin position="20"/>
        <end position="398"/>
    </location>
</feature>
<dbReference type="RefSeq" id="WP_203093032.1">
    <property type="nucleotide sequence ID" value="NZ_JAESPH010000002.1"/>
</dbReference>
<protein>
    <recommendedName>
        <fullName evidence="4">Porin</fullName>
    </recommendedName>
</protein>
<name>A0ABS1YWL3_9FLAO</name>
<dbReference type="SUPFAM" id="SSF56935">
    <property type="entry name" value="Porins"/>
    <property type="match status" value="1"/>
</dbReference>
<organism evidence="2 3">
    <name type="scientific">Capnocytophaga genosp. AHN8471</name>
    <dbReference type="NCBI Taxonomy" id="327574"/>
    <lineage>
        <taxon>Bacteria</taxon>
        <taxon>Pseudomonadati</taxon>
        <taxon>Bacteroidota</taxon>
        <taxon>Flavobacteriia</taxon>
        <taxon>Flavobacteriales</taxon>
        <taxon>Flavobacteriaceae</taxon>
        <taxon>Capnocytophaga</taxon>
    </lineage>
</organism>
<feature type="signal peptide" evidence="1">
    <location>
        <begin position="1"/>
        <end position="19"/>
    </location>
</feature>
<dbReference type="Pfam" id="PF07396">
    <property type="entry name" value="Porin_O_P"/>
    <property type="match status" value="1"/>
</dbReference>
<keyword evidence="3" id="KW-1185">Reference proteome</keyword>
<dbReference type="InterPro" id="IPR010870">
    <property type="entry name" value="Porin_O/P"/>
</dbReference>
<gene>
    <name evidence="2" type="ORF">JNB19_06555</name>
</gene>
<evidence type="ECO:0008006" key="4">
    <source>
        <dbReference type="Google" id="ProtNLM"/>
    </source>
</evidence>
<dbReference type="EMBL" id="JAEUAH010000007">
    <property type="protein sequence ID" value="MBM0650418.1"/>
    <property type="molecule type" value="Genomic_DNA"/>
</dbReference>
<keyword evidence="1" id="KW-0732">Signal</keyword>
<evidence type="ECO:0000313" key="3">
    <source>
        <dbReference type="Proteomes" id="UP000603506"/>
    </source>
</evidence>
<evidence type="ECO:0000313" key="2">
    <source>
        <dbReference type="EMBL" id="MBM0650418.1"/>
    </source>
</evidence>
<accession>A0ABS1YWL3</accession>
<dbReference type="Gene3D" id="2.40.160.10">
    <property type="entry name" value="Porin"/>
    <property type="match status" value="1"/>
</dbReference>
<proteinExistence type="predicted"/>
<dbReference type="Proteomes" id="UP000603506">
    <property type="component" value="Unassembled WGS sequence"/>
</dbReference>
<dbReference type="InterPro" id="IPR023614">
    <property type="entry name" value="Porin_dom_sf"/>
</dbReference>